<dbReference type="InterPro" id="IPR045968">
    <property type="entry name" value="DUF5924"/>
</dbReference>
<proteinExistence type="predicted"/>
<feature type="domain" description="DUF2914" evidence="3">
    <location>
        <begin position="315"/>
        <end position="379"/>
    </location>
</feature>
<feature type="region of interest" description="Disordered" evidence="1">
    <location>
        <begin position="1"/>
        <end position="39"/>
    </location>
</feature>
<name>A0A328XP73_9GAMM</name>
<evidence type="ECO:0000259" key="4">
    <source>
        <dbReference type="Pfam" id="PF19346"/>
    </source>
</evidence>
<dbReference type="Pfam" id="PF11141">
    <property type="entry name" value="DUF2914"/>
    <property type="match status" value="1"/>
</dbReference>
<feature type="domain" description="DUF5924" evidence="4">
    <location>
        <begin position="50"/>
        <end position="303"/>
    </location>
</feature>
<accession>A0A328XP73</accession>
<feature type="transmembrane region" description="Helical" evidence="2">
    <location>
        <begin position="214"/>
        <end position="233"/>
    </location>
</feature>
<dbReference type="Pfam" id="PF19346">
    <property type="entry name" value="DUF5924"/>
    <property type="match status" value="1"/>
</dbReference>
<evidence type="ECO:0000313" key="6">
    <source>
        <dbReference type="Proteomes" id="UP000249700"/>
    </source>
</evidence>
<feature type="transmembrane region" description="Helical" evidence="2">
    <location>
        <begin position="87"/>
        <end position="104"/>
    </location>
</feature>
<protein>
    <recommendedName>
        <fullName evidence="7">DUF2914 family protein</fullName>
    </recommendedName>
</protein>
<dbReference type="OrthoDB" id="6934181at2"/>
<evidence type="ECO:0008006" key="7">
    <source>
        <dbReference type="Google" id="ProtNLM"/>
    </source>
</evidence>
<feature type="compositionally biased region" description="Low complexity" evidence="1">
    <location>
        <begin position="1"/>
        <end position="26"/>
    </location>
</feature>
<evidence type="ECO:0000256" key="2">
    <source>
        <dbReference type="SAM" id="Phobius"/>
    </source>
</evidence>
<reference evidence="5 6" key="1">
    <citation type="submission" date="2018-06" db="EMBL/GenBank/DDBJ databases">
        <title>Comparative analysis of microorganisms from saline springs in Andes Mountain Range, Colombia.</title>
        <authorList>
            <person name="Rubin E."/>
        </authorList>
    </citation>
    <scope>NUCLEOTIDE SEQUENCE [LARGE SCALE GENOMIC DNA]</scope>
    <source>
        <strain evidence="5 6">USBA-857</strain>
    </source>
</reference>
<evidence type="ECO:0000259" key="3">
    <source>
        <dbReference type="Pfam" id="PF11141"/>
    </source>
</evidence>
<dbReference type="Proteomes" id="UP000249700">
    <property type="component" value="Unassembled WGS sequence"/>
</dbReference>
<dbReference type="EMBL" id="QLSX01000005">
    <property type="protein sequence ID" value="RAR61623.1"/>
    <property type="molecule type" value="Genomic_DNA"/>
</dbReference>
<evidence type="ECO:0000256" key="1">
    <source>
        <dbReference type="SAM" id="MobiDB-lite"/>
    </source>
</evidence>
<organism evidence="5 6">
    <name type="scientific">Onishia taeanensis</name>
    <dbReference type="NCBI Taxonomy" id="284577"/>
    <lineage>
        <taxon>Bacteria</taxon>
        <taxon>Pseudomonadati</taxon>
        <taxon>Pseudomonadota</taxon>
        <taxon>Gammaproteobacteria</taxon>
        <taxon>Oceanospirillales</taxon>
        <taxon>Halomonadaceae</taxon>
        <taxon>Onishia</taxon>
    </lineage>
</organism>
<dbReference type="InterPro" id="IPR022606">
    <property type="entry name" value="DUF2914"/>
</dbReference>
<feature type="transmembrane region" description="Helical" evidence="2">
    <location>
        <begin position="63"/>
        <end position="81"/>
    </location>
</feature>
<keyword evidence="2" id="KW-0812">Transmembrane</keyword>
<dbReference type="AlphaFoldDB" id="A0A328XP73"/>
<sequence>MSSDRSSIDSPSTEPSSEPLSSQEPSQAPPPNAGEAERSHINSSRLVGLQASIASLSQRLKPYAWLWPPVAFSAGVASFFLVDRQQWLGGALALAMLLAWLLLLSESLIQRWLSNRGYPHLSRGVTTFIAQMIHQETLFFSLPFLLATTVWSSGQAVFTVLFVGLALLSILDPLYFRLAERHRWVYFAFHALCVFVVVLVTLPIMLYLTTGESLAIALAVMVVFTVPSLVNLLRPKRASSWLAMIGLALLLAGAGWASRGWVPPANLWLSGYALSPGLEVSSRSPSGQMALTSEAVASRGLFVFTAIRAPRGLSETVYHEWRHNGILIDRIPLEIRGGRAQGYRAWTHKQNFPENPDGAWRVDVMTPSGQRIGVVRFTVQEDAKDAQVVNGDIQTPWGLPGLNWRQLIPAKENDAT</sequence>
<comment type="caution">
    <text evidence="5">The sequence shown here is derived from an EMBL/GenBank/DDBJ whole genome shotgun (WGS) entry which is preliminary data.</text>
</comment>
<feature type="transmembrane region" description="Helical" evidence="2">
    <location>
        <begin position="184"/>
        <end position="208"/>
    </location>
</feature>
<feature type="transmembrane region" description="Helical" evidence="2">
    <location>
        <begin position="152"/>
        <end position="172"/>
    </location>
</feature>
<keyword evidence="2" id="KW-1133">Transmembrane helix</keyword>
<evidence type="ECO:0000313" key="5">
    <source>
        <dbReference type="EMBL" id="RAR61623.1"/>
    </source>
</evidence>
<dbReference type="RefSeq" id="WP_112054960.1">
    <property type="nucleotide sequence ID" value="NZ_QLSX01000005.1"/>
</dbReference>
<gene>
    <name evidence="5" type="ORF">BCL93_105224</name>
</gene>
<feature type="transmembrane region" description="Helical" evidence="2">
    <location>
        <begin position="240"/>
        <end position="257"/>
    </location>
</feature>
<keyword evidence="2" id="KW-0472">Membrane</keyword>